<sequence>MVCVLSRNSWNVQTVKTVPTSASMNSGMKLTQIPTDL</sequence>
<protein>
    <submittedName>
        <fullName evidence="1">Uncharacterized protein</fullName>
    </submittedName>
</protein>
<comment type="caution">
    <text evidence="1">The sequence shown here is derived from an EMBL/GenBank/DDBJ whole genome shotgun (WGS) entry which is preliminary data.</text>
</comment>
<dbReference type="EMBL" id="AMCI01006176">
    <property type="protein sequence ID" value="EJW94785.1"/>
    <property type="molecule type" value="Genomic_DNA"/>
</dbReference>
<organism evidence="1">
    <name type="scientific">gut metagenome</name>
    <dbReference type="NCBI Taxonomy" id="749906"/>
    <lineage>
        <taxon>unclassified sequences</taxon>
        <taxon>metagenomes</taxon>
        <taxon>organismal metagenomes</taxon>
    </lineage>
</organism>
<name>J9C4N9_9ZZZZ</name>
<proteinExistence type="predicted"/>
<accession>J9C4N9</accession>
<gene>
    <name evidence="1" type="ORF">EVA_17108</name>
</gene>
<evidence type="ECO:0000313" key="1">
    <source>
        <dbReference type="EMBL" id="EJW94785.1"/>
    </source>
</evidence>
<reference evidence="1" key="1">
    <citation type="journal article" date="2012" name="PLoS ONE">
        <title>Gene sets for utilization of primary and secondary nutrition supplies in the distal gut of endangered iberian lynx.</title>
        <authorList>
            <person name="Alcaide M."/>
            <person name="Messina E."/>
            <person name="Richter M."/>
            <person name="Bargiela R."/>
            <person name="Peplies J."/>
            <person name="Huws S.A."/>
            <person name="Newbold C.J."/>
            <person name="Golyshin P.N."/>
            <person name="Simon M.A."/>
            <person name="Lopez G."/>
            <person name="Yakimov M.M."/>
            <person name="Ferrer M."/>
        </authorList>
    </citation>
    <scope>NUCLEOTIDE SEQUENCE</scope>
</reference>
<dbReference type="AlphaFoldDB" id="J9C4N9"/>